<dbReference type="Proteomes" id="UP000324376">
    <property type="component" value="Unassembled WGS sequence"/>
</dbReference>
<evidence type="ECO:0000259" key="1">
    <source>
        <dbReference type="Pfam" id="PF05299"/>
    </source>
</evidence>
<dbReference type="Gene3D" id="2.60.40.3650">
    <property type="match status" value="1"/>
</dbReference>
<dbReference type="InterPro" id="IPR007963">
    <property type="entry name" value="Peptidase_M61_catalytic"/>
</dbReference>
<feature type="domain" description="Peptidase M61 N-terminal" evidence="2">
    <location>
        <begin position="50"/>
        <end position="225"/>
    </location>
</feature>
<dbReference type="Pfam" id="PF17899">
    <property type="entry name" value="Peptidase_M61_N"/>
    <property type="match status" value="1"/>
</dbReference>
<dbReference type="GO" id="GO:0006508">
    <property type="term" value="P:proteolysis"/>
    <property type="evidence" value="ECO:0007669"/>
    <property type="project" value="UniProtKB-KW"/>
</dbReference>
<dbReference type="Pfam" id="PF05299">
    <property type="entry name" value="Peptidase_M61"/>
    <property type="match status" value="1"/>
</dbReference>
<comment type="caution">
    <text evidence="3">The sequence shown here is derived from an EMBL/GenBank/DDBJ whole genome shotgun (WGS) entry which is preliminary data.</text>
</comment>
<accession>A0A5S5C0Z7</accession>
<organism evidence="3 4">
    <name type="scientific">Aquimarina intermedia</name>
    <dbReference type="NCBI Taxonomy" id="350814"/>
    <lineage>
        <taxon>Bacteria</taxon>
        <taxon>Pseudomonadati</taxon>
        <taxon>Bacteroidota</taxon>
        <taxon>Flavobacteriia</taxon>
        <taxon>Flavobacteriales</taxon>
        <taxon>Flavobacteriaceae</taxon>
        <taxon>Aquimarina</taxon>
    </lineage>
</organism>
<dbReference type="InterPro" id="IPR040756">
    <property type="entry name" value="Peptidase_M61_N"/>
</dbReference>
<dbReference type="EMBL" id="VNHU01000006">
    <property type="protein sequence ID" value="TYP72964.1"/>
    <property type="molecule type" value="Genomic_DNA"/>
</dbReference>
<sequence length="635" mass="72685">MGLPNLLKIISYYKTVLRRLGLFLSIILLAIACKTSKPAPYVYASPILASIDLTTVKDDKIQVIYHPNNVSQDTLLFSFPAIIPGTYTLANYGQFVEEFTAFTKEGVQLKTEKINQNQWILYEATRIDKISYWVHDTYDSEEQHSIFSPTGSSYEENQLFLLNLHGIIGYFESSQWQEHTVLIKYPSHLYGSQTEQANQENTLPYGIDKLLFKDYASLIDSPIMYQTAAPEQFTIDETAFHLSTYSPKKRHRSKTIQPSLQRILKAQKNFLGNFISPTQYSILLYLSSSANNDARGYGALEHHNATLAVLPESLSADNLEASLTDIISHEFFHILTPLHLHSEEVQNYNYQNPTMSQHLWLYEGVTEYFSILFQIDQGLLSKEEFYNRIITKINTAAQFDAIAFTKLSENILKEPYKSHYPNVYQKGALIAMCIDLIMREESKGAYGILDLLKSLISSYGSTTPFKDDALFSTIRTLSYPSVVTFLENHVDNDIAIEYNEYLNKAGLELTKKQVPTSYFIHETQPLLESDQVKNEIRFNDHIINNSFLQSLGIKNQDVLLAIDTKKYTPANFYEIFADANQWKVGTIKEFKIKRGLETLILRATLSAPTRTVSIIKEMENSSEQQETVFKNWINE</sequence>
<reference evidence="3 4" key="1">
    <citation type="submission" date="2019-07" db="EMBL/GenBank/DDBJ databases">
        <title>Genomic Encyclopedia of Archaeal and Bacterial Type Strains, Phase II (KMG-II): from individual species to whole genera.</title>
        <authorList>
            <person name="Goeker M."/>
        </authorList>
    </citation>
    <scope>NUCLEOTIDE SEQUENCE [LARGE SCALE GENOMIC DNA]</scope>
    <source>
        <strain evidence="3 4">DSM 17527</strain>
    </source>
</reference>
<keyword evidence="3" id="KW-0378">Hydrolase</keyword>
<evidence type="ECO:0000313" key="3">
    <source>
        <dbReference type="EMBL" id="TYP72964.1"/>
    </source>
</evidence>
<dbReference type="InterPro" id="IPR027268">
    <property type="entry name" value="Peptidase_M4/M1_CTD_sf"/>
</dbReference>
<evidence type="ECO:0000313" key="4">
    <source>
        <dbReference type="Proteomes" id="UP000324376"/>
    </source>
</evidence>
<keyword evidence="4" id="KW-1185">Reference proteome</keyword>
<feature type="domain" description="Peptidase M61 catalytic" evidence="1">
    <location>
        <begin position="324"/>
        <end position="429"/>
    </location>
</feature>
<name>A0A5S5C0Z7_9FLAO</name>
<keyword evidence="3" id="KW-0645">Protease</keyword>
<proteinExistence type="predicted"/>
<dbReference type="Gene3D" id="1.10.390.10">
    <property type="entry name" value="Neutral Protease Domain 2"/>
    <property type="match status" value="1"/>
</dbReference>
<dbReference type="GO" id="GO:0008237">
    <property type="term" value="F:metallopeptidase activity"/>
    <property type="evidence" value="ECO:0007669"/>
    <property type="project" value="UniProtKB-KW"/>
</dbReference>
<dbReference type="AlphaFoldDB" id="A0A5S5C0Z7"/>
<dbReference type="SUPFAM" id="SSF55486">
    <property type="entry name" value="Metalloproteases ('zincins'), catalytic domain"/>
    <property type="match status" value="1"/>
</dbReference>
<evidence type="ECO:0000259" key="2">
    <source>
        <dbReference type="Pfam" id="PF17899"/>
    </source>
</evidence>
<keyword evidence="3" id="KW-0482">Metalloprotease</keyword>
<protein>
    <submittedName>
        <fullName evidence="3">Putative metalloprotease with PDZ domain</fullName>
    </submittedName>
</protein>
<gene>
    <name evidence="3" type="ORF">BD809_106218</name>
</gene>